<dbReference type="Proteomes" id="UP001516400">
    <property type="component" value="Unassembled WGS sequence"/>
</dbReference>
<sequence>MKGIIEAERDEKEAQKSLKNVNSIVNPSDNDNILTQSSLSLGVSDRLKQRIINHMNQNDLRKRLDSMKYELDNLERDIYKNGKNNNNFNALLHDLKERISTSQPNTDDMKDVIETVSEISRNMTKIISDVNTMRYINEHNLTRPFNKYLNLTSKENVRKLNEQIYSKINEIEGININSNLNHIVDKKNELLRKNYEHLNNIRNKILALKSNITFTSQRVNNLYLPISLSNCSRWYQVKNIGVFNSIRLKFNCTTCNLLNLSSSGQSISIRVVDGLFMLKWNNFPVEVEVDRDAVISVEIRR</sequence>
<comment type="caution">
    <text evidence="1">The sequence shown here is derived from an EMBL/GenBank/DDBJ whole genome shotgun (WGS) entry which is preliminary data.</text>
</comment>
<name>A0ABD2NXX0_9CUCU</name>
<organism evidence="1 2">
    <name type="scientific">Cryptolaemus montrouzieri</name>
    <dbReference type="NCBI Taxonomy" id="559131"/>
    <lineage>
        <taxon>Eukaryota</taxon>
        <taxon>Metazoa</taxon>
        <taxon>Ecdysozoa</taxon>
        <taxon>Arthropoda</taxon>
        <taxon>Hexapoda</taxon>
        <taxon>Insecta</taxon>
        <taxon>Pterygota</taxon>
        <taxon>Neoptera</taxon>
        <taxon>Endopterygota</taxon>
        <taxon>Coleoptera</taxon>
        <taxon>Polyphaga</taxon>
        <taxon>Cucujiformia</taxon>
        <taxon>Coccinelloidea</taxon>
        <taxon>Coccinellidae</taxon>
        <taxon>Scymninae</taxon>
        <taxon>Scymnini</taxon>
        <taxon>Cryptolaemus</taxon>
    </lineage>
</organism>
<gene>
    <name evidence="1" type="ORF">HHI36_006584</name>
</gene>
<reference evidence="1 2" key="1">
    <citation type="journal article" date="2021" name="BMC Biol.">
        <title>Horizontally acquired antibacterial genes associated with adaptive radiation of ladybird beetles.</title>
        <authorList>
            <person name="Li H.S."/>
            <person name="Tang X.F."/>
            <person name="Huang Y.H."/>
            <person name="Xu Z.Y."/>
            <person name="Chen M.L."/>
            <person name="Du X.Y."/>
            <person name="Qiu B.Y."/>
            <person name="Chen P.T."/>
            <person name="Zhang W."/>
            <person name="Slipinski A."/>
            <person name="Escalona H.E."/>
            <person name="Waterhouse R.M."/>
            <person name="Zwick A."/>
            <person name="Pang H."/>
        </authorList>
    </citation>
    <scope>NUCLEOTIDE SEQUENCE [LARGE SCALE GENOMIC DNA]</scope>
    <source>
        <strain evidence="1">SYSU2018</strain>
    </source>
</reference>
<evidence type="ECO:0000313" key="1">
    <source>
        <dbReference type="EMBL" id="KAL3283439.1"/>
    </source>
</evidence>
<keyword evidence="2" id="KW-1185">Reference proteome</keyword>
<evidence type="ECO:0000313" key="2">
    <source>
        <dbReference type="Proteomes" id="UP001516400"/>
    </source>
</evidence>
<dbReference type="AlphaFoldDB" id="A0ABD2NXX0"/>
<protein>
    <submittedName>
        <fullName evidence="1">Uncharacterized protein</fullName>
    </submittedName>
</protein>
<dbReference type="EMBL" id="JABFTP020000144">
    <property type="protein sequence ID" value="KAL3283439.1"/>
    <property type="molecule type" value="Genomic_DNA"/>
</dbReference>
<accession>A0ABD2NXX0</accession>
<proteinExistence type="predicted"/>